<evidence type="ECO:0000256" key="2">
    <source>
        <dbReference type="SAM" id="MobiDB-lite"/>
    </source>
</evidence>
<proteinExistence type="inferred from homology"/>
<evidence type="ECO:0000313" key="5">
    <source>
        <dbReference type="Proteomes" id="UP000014074"/>
    </source>
</evidence>
<dbReference type="InterPro" id="IPR040150">
    <property type="entry name" value="Iwr1"/>
</dbReference>
<feature type="compositionally biased region" description="Acidic residues" evidence="2">
    <location>
        <begin position="388"/>
        <end position="404"/>
    </location>
</feature>
<dbReference type="eggNOG" id="ENOG502SE90">
    <property type="taxonomic scope" value="Eukaryota"/>
</dbReference>
<dbReference type="InterPro" id="IPR013883">
    <property type="entry name" value="TF_Iwr1_dom"/>
</dbReference>
<reference evidence="5" key="1">
    <citation type="journal article" date="2013" name="Genome Announc.">
        <title>Draft genome sequence of the ascomycete Phaeoacremonium aleophilum strain UCR-PA7, a causal agent of the esca disease complex in grapevines.</title>
        <authorList>
            <person name="Blanco-Ulate B."/>
            <person name="Rolshausen P."/>
            <person name="Cantu D."/>
        </authorList>
    </citation>
    <scope>NUCLEOTIDE SEQUENCE [LARGE SCALE GENOMIC DNA]</scope>
    <source>
        <strain evidence="5">UCR-PA7</strain>
    </source>
</reference>
<sequence>MSLPPQTIQIKRKRGEGEDDQAPSYLRVEEKRRQSGNFIYQRRDLADQAKGPNRPRRDLKPVIHSSKPGDELIPLERVKAASRAGKDVSTAVPEANGPPKSPASSGSALEPRRFHMSRNAIVPRPALSSGISKKSRHSSPAIFVERSRKRKVADAVEREMARGASAMDVEVTPQRLPKRPGADKKQPSAPQKPTDKAKSGLPPSLMHRWTVDQDQFVREMEEFTLQEIGRNIDSMNQQSKAEPPASKQGPTSPQGMKFKPKAPLKRYAERHPEVAAAAKQTNKDVDMDIEDSDIDEDDYVIETYIRVPATTLGDAVPPETIGLLVFGTEQDVEFFYGNEDDSDDDWAEDDEDENAEDYYTADYPDDEVASDDEYGRDPYHYRNGNASDLEEFDEDAYAIDDQDEPSQFRQYVGRRPPQQRSEDEDMMAL</sequence>
<dbReference type="KEGG" id="tmn:UCRPA7_345"/>
<feature type="region of interest" description="Disordered" evidence="2">
    <location>
        <begin position="336"/>
        <end position="429"/>
    </location>
</feature>
<feature type="region of interest" description="Disordered" evidence="2">
    <location>
        <begin position="236"/>
        <end position="291"/>
    </location>
</feature>
<comment type="similarity">
    <text evidence="1">Belongs to the IWR1/SLC7A6OS family.</text>
</comment>
<dbReference type="PANTHER" id="PTHR28063:SF1">
    <property type="entry name" value="RNA POLYMERASE II NUCLEAR LOCALIZATION PROTEIN IWR1"/>
    <property type="match status" value="1"/>
</dbReference>
<dbReference type="RefSeq" id="XP_007911132.1">
    <property type="nucleotide sequence ID" value="XM_007912941.1"/>
</dbReference>
<evidence type="ECO:0000313" key="4">
    <source>
        <dbReference type="EMBL" id="EOO04108.1"/>
    </source>
</evidence>
<dbReference type="Pfam" id="PF08574">
    <property type="entry name" value="Iwr1"/>
    <property type="match status" value="1"/>
</dbReference>
<feature type="compositionally biased region" description="Basic and acidic residues" evidence="2">
    <location>
        <begin position="55"/>
        <end position="79"/>
    </location>
</feature>
<gene>
    <name evidence="4" type="ORF">UCRPA7_345</name>
</gene>
<evidence type="ECO:0000256" key="1">
    <source>
        <dbReference type="ARBA" id="ARBA00010218"/>
    </source>
</evidence>
<keyword evidence="5" id="KW-1185">Reference proteome</keyword>
<dbReference type="Proteomes" id="UP000014074">
    <property type="component" value="Unassembled WGS sequence"/>
</dbReference>
<evidence type="ECO:0000259" key="3">
    <source>
        <dbReference type="Pfam" id="PF08574"/>
    </source>
</evidence>
<feature type="compositionally biased region" description="Acidic residues" evidence="2">
    <location>
        <begin position="338"/>
        <end position="356"/>
    </location>
</feature>
<dbReference type="OrthoDB" id="6255506at2759"/>
<feature type="domain" description="Transcription factor Iwr1" evidence="3">
    <location>
        <begin position="297"/>
        <end position="367"/>
    </location>
</feature>
<accession>R8BXM8</accession>
<dbReference type="AlphaFoldDB" id="R8BXM8"/>
<dbReference type="HOGENOM" id="CLU_039754_0_0_1"/>
<feature type="region of interest" description="Disordered" evidence="2">
    <location>
        <begin position="1"/>
        <end position="207"/>
    </location>
</feature>
<dbReference type="GeneID" id="19323800"/>
<dbReference type="GO" id="GO:0006606">
    <property type="term" value="P:protein import into nucleus"/>
    <property type="evidence" value="ECO:0007669"/>
    <property type="project" value="InterPro"/>
</dbReference>
<dbReference type="PANTHER" id="PTHR28063">
    <property type="entry name" value="RNA POLYMERASE II NUCLEAR LOCALIZATION PROTEIN IWR1"/>
    <property type="match status" value="1"/>
</dbReference>
<dbReference type="GO" id="GO:0005737">
    <property type="term" value="C:cytoplasm"/>
    <property type="evidence" value="ECO:0007669"/>
    <property type="project" value="TreeGrafter"/>
</dbReference>
<protein>
    <recommendedName>
        <fullName evidence="3">Transcription factor Iwr1 domain-containing protein</fullName>
    </recommendedName>
</protein>
<feature type="compositionally biased region" description="Acidic residues" evidence="2">
    <location>
        <begin position="363"/>
        <end position="372"/>
    </location>
</feature>
<feature type="compositionally biased region" description="Basic and acidic residues" evidence="2">
    <location>
        <begin position="152"/>
        <end position="161"/>
    </location>
</feature>
<dbReference type="EMBL" id="KB932800">
    <property type="protein sequence ID" value="EOO04108.1"/>
    <property type="molecule type" value="Genomic_DNA"/>
</dbReference>
<name>R8BXM8_PHAM7</name>
<organism evidence="4 5">
    <name type="scientific">Phaeoacremonium minimum (strain UCR-PA7)</name>
    <name type="common">Esca disease fungus</name>
    <name type="synonym">Togninia minima</name>
    <dbReference type="NCBI Taxonomy" id="1286976"/>
    <lineage>
        <taxon>Eukaryota</taxon>
        <taxon>Fungi</taxon>
        <taxon>Dikarya</taxon>
        <taxon>Ascomycota</taxon>
        <taxon>Pezizomycotina</taxon>
        <taxon>Sordariomycetes</taxon>
        <taxon>Sordariomycetidae</taxon>
        <taxon>Togniniales</taxon>
        <taxon>Togniniaceae</taxon>
        <taxon>Phaeoacremonium</taxon>
    </lineage>
</organism>